<organism evidence="1 2">
    <name type="scientific">Leptospira kirschneri str. H1</name>
    <dbReference type="NCBI Taxonomy" id="1049966"/>
    <lineage>
        <taxon>Bacteria</taxon>
        <taxon>Pseudomonadati</taxon>
        <taxon>Spirochaetota</taxon>
        <taxon>Spirochaetia</taxon>
        <taxon>Leptospirales</taxon>
        <taxon>Leptospiraceae</taxon>
        <taxon>Leptospira</taxon>
    </lineage>
</organism>
<reference evidence="1 2" key="1">
    <citation type="submission" date="2012-10" db="EMBL/GenBank/DDBJ databases">
        <authorList>
            <person name="Harkins D.M."/>
            <person name="Durkin A.S."/>
            <person name="Brinkac L.M."/>
            <person name="Selengut J.D."/>
            <person name="Sanka R."/>
            <person name="DePew J."/>
            <person name="Purushe J."/>
            <person name="Peacock S.J."/>
            <person name="Thaipadungpanit J."/>
            <person name="Wuthiekanun V.W."/>
            <person name="Day N.P."/>
            <person name="Vinetz J.M."/>
            <person name="Sutton G.G."/>
            <person name="Nelson W.C."/>
            <person name="Fouts D.E."/>
        </authorList>
    </citation>
    <scope>NUCLEOTIDE SEQUENCE [LARGE SCALE GENOMIC DNA]</scope>
    <source>
        <strain evidence="1 2">H1</strain>
    </source>
</reference>
<dbReference type="AlphaFoldDB" id="A0A0E2B8Q2"/>
<proteinExistence type="predicted"/>
<name>A0A0E2B8Q2_9LEPT</name>
<evidence type="ECO:0000313" key="2">
    <source>
        <dbReference type="Proteomes" id="UP000006253"/>
    </source>
</evidence>
<gene>
    <name evidence="1" type="ORF">LEP1GSC081_0569</name>
</gene>
<evidence type="ECO:0000313" key="1">
    <source>
        <dbReference type="EMBL" id="EKO17580.1"/>
    </source>
</evidence>
<dbReference type="RefSeq" id="WP_004764228.1">
    <property type="nucleotide sequence ID" value="NZ_AHMY02000010.1"/>
</dbReference>
<dbReference type="EMBL" id="AHMY02000010">
    <property type="protein sequence ID" value="EKO17580.1"/>
    <property type="molecule type" value="Genomic_DNA"/>
</dbReference>
<protein>
    <submittedName>
        <fullName evidence="1">Uncharacterized protein</fullName>
    </submittedName>
</protein>
<sequence length="240" mass="27452">MEKIYVYSSESLEEYPCSNLSSIELEVELFNRDKSEEKKKKIHQGISFPPEGFKFECGELKELSLSEKADRGLISVPENMKIEEETLVPKTELELLQCGLLTISSYKEKKIQKIHAKFDEAMNQILSKYPKAEPLSWPILAPQAKRWIYASAEEREGLKSELISLISESKSQDDEDITELASFILTKSNVYESFSGVCKKLKREMILQIENNTKTNVNVLYNELEAIVIDFPSFEGVNHG</sequence>
<dbReference type="Proteomes" id="UP000006253">
    <property type="component" value="Unassembled WGS sequence"/>
</dbReference>
<comment type="caution">
    <text evidence="1">The sequence shown here is derived from an EMBL/GenBank/DDBJ whole genome shotgun (WGS) entry which is preliminary data.</text>
</comment>
<accession>A0A0E2B8Q2</accession>